<protein>
    <submittedName>
        <fullName evidence="11">Hsf1 protein</fullName>
    </submittedName>
</protein>
<dbReference type="InterPro" id="IPR036388">
    <property type="entry name" value="WH-like_DNA-bd_sf"/>
</dbReference>
<keyword evidence="3" id="KW-0805">Transcription regulation</keyword>
<dbReference type="PANTHER" id="PTHR10015:SF274">
    <property type="entry name" value="HEAT SHOCK FACTOR PROTEIN 1"/>
    <property type="match status" value="1"/>
</dbReference>
<evidence type="ECO:0000256" key="9">
    <source>
        <dbReference type="SAM" id="MobiDB-lite"/>
    </source>
</evidence>
<dbReference type="SUPFAM" id="SSF46785">
    <property type="entry name" value="Winged helix' DNA-binding domain"/>
    <property type="match status" value="1"/>
</dbReference>
<name>A0AAU9YSF7_PHORO</name>
<evidence type="ECO:0000259" key="10">
    <source>
        <dbReference type="SMART" id="SM00415"/>
    </source>
</evidence>
<dbReference type="AlphaFoldDB" id="A0AAU9YSF7"/>
<comment type="similarity">
    <text evidence="2 8">Belongs to the HSF family.</text>
</comment>
<comment type="subcellular location">
    <subcellularLocation>
        <location evidence="1">Nucleus</location>
    </subcellularLocation>
</comment>
<dbReference type="Pfam" id="PF00447">
    <property type="entry name" value="HSF_DNA-bind"/>
    <property type="match status" value="1"/>
</dbReference>
<evidence type="ECO:0000256" key="1">
    <source>
        <dbReference type="ARBA" id="ARBA00004123"/>
    </source>
</evidence>
<feature type="region of interest" description="Disordered" evidence="9">
    <location>
        <begin position="117"/>
        <end position="145"/>
    </location>
</feature>
<dbReference type="PANTHER" id="PTHR10015">
    <property type="entry name" value="HEAT SHOCK TRANSCRIPTION FACTOR"/>
    <property type="match status" value="1"/>
</dbReference>
<feature type="domain" description="HSF-type DNA-binding" evidence="10">
    <location>
        <begin position="14"/>
        <end position="94"/>
    </location>
</feature>
<comment type="caution">
    <text evidence="11">The sequence shown here is derived from an EMBL/GenBank/DDBJ whole genome shotgun (WGS) entry which is preliminary data.</text>
</comment>
<evidence type="ECO:0000256" key="8">
    <source>
        <dbReference type="RuleBase" id="RU004020"/>
    </source>
</evidence>
<reference evidence="11" key="1">
    <citation type="submission" date="2022-06" db="EMBL/GenBank/DDBJ databases">
        <authorList>
            <person name="Andreotti S."/>
            <person name="Wyler E."/>
        </authorList>
    </citation>
    <scope>NUCLEOTIDE SEQUENCE</scope>
</reference>
<dbReference type="Gene3D" id="1.10.10.10">
    <property type="entry name" value="Winged helix-like DNA-binding domain superfamily/Winged helix DNA-binding domain"/>
    <property type="match status" value="1"/>
</dbReference>
<keyword evidence="4" id="KW-0346">Stress response</keyword>
<dbReference type="InterPro" id="IPR000232">
    <property type="entry name" value="HSF_DNA-bd"/>
</dbReference>
<evidence type="ECO:0000256" key="3">
    <source>
        <dbReference type="ARBA" id="ARBA00023015"/>
    </source>
</evidence>
<dbReference type="GO" id="GO:0003700">
    <property type="term" value="F:DNA-binding transcription factor activity"/>
    <property type="evidence" value="ECO:0007669"/>
    <property type="project" value="InterPro"/>
</dbReference>
<proteinExistence type="inferred from homology"/>
<keyword evidence="12" id="KW-1185">Reference proteome</keyword>
<dbReference type="Proteomes" id="UP001152836">
    <property type="component" value="Unassembled WGS sequence"/>
</dbReference>
<evidence type="ECO:0000256" key="7">
    <source>
        <dbReference type="ARBA" id="ARBA00023242"/>
    </source>
</evidence>
<dbReference type="SMART" id="SM00415">
    <property type="entry name" value="HSF"/>
    <property type="match status" value="1"/>
</dbReference>
<accession>A0AAU9YSF7</accession>
<dbReference type="FunFam" id="1.10.10.10:FF:000027">
    <property type="entry name" value="Heat shock transcription factor 1"/>
    <property type="match status" value="1"/>
</dbReference>
<evidence type="ECO:0000256" key="5">
    <source>
        <dbReference type="ARBA" id="ARBA00023125"/>
    </source>
</evidence>
<feature type="compositionally biased region" description="Basic and acidic residues" evidence="9">
    <location>
        <begin position="123"/>
        <end position="145"/>
    </location>
</feature>
<evidence type="ECO:0000313" key="11">
    <source>
        <dbReference type="EMBL" id="CAH6778300.1"/>
    </source>
</evidence>
<dbReference type="GO" id="GO:0043565">
    <property type="term" value="F:sequence-specific DNA binding"/>
    <property type="evidence" value="ECO:0007669"/>
    <property type="project" value="InterPro"/>
</dbReference>
<keyword evidence="5" id="KW-0238">DNA-binding</keyword>
<dbReference type="GO" id="GO:0005634">
    <property type="term" value="C:nucleus"/>
    <property type="evidence" value="ECO:0007669"/>
    <property type="project" value="UniProtKB-SubCell"/>
</dbReference>
<keyword evidence="6" id="KW-0804">Transcription</keyword>
<gene>
    <name evidence="11" type="primary">Hsf1</name>
    <name evidence="11" type="ORF">PHOROB_LOCUS2076</name>
</gene>
<dbReference type="InterPro" id="IPR036390">
    <property type="entry name" value="WH_DNA-bd_sf"/>
</dbReference>
<keyword evidence="7" id="KW-0539">Nucleus</keyword>
<evidence type="ECO:0000256" key="4">
    <source>
        <dbReference type="ARBA" id="ARBA00023016"/>
    </source>
</evidence>
<dbReference type="EMBL" id="CALSGD010000428">
    <property type="protein sequence ID" value="CAH6778300.1"/>
    <property type="molecule type" value="Genomic_DNA"/>
</dbReference>
<organism evidence="11 12">
    <name type="scientific">Phodopus roborovskii</name>
    <name type="common">Roborovski's desert hamster</name>
    <name type="synonym">Cricetulus roborovskii</name>
    <dbReference type="NCBI Taxonomy" id="109678"/>
    <lineage>
        <taxon>Eukaryota</taxon>
        <taxon>Metazoa</taxon>
        <taxon>Chordata</taxon>
        <taxon>Craniata</taxon>
        <taxon>Vertebrata</taxon>
        <taxon>Euteleostomi</taxon>
        <taxon>Mammalia</taxon>
        <taxon>Eutheria</taxon>
        <taxon>Euarchontoglires</taxon>
        <taxon>Glires</taxon>
        <taxon>Rodentia</taxon>
        <taxon>Myomorpha</taxon>
        <taxon>Muroidea</taxon>
        <taxon>Cricetidae</taxon>
        <taxon>Cricetinae</taxon>
        <taxon>Phodopus</taxon>
    </lineage>
</organism>
<evidence type="ECO:0000313" key="12">
    <source>
        <dbReference type="Proteomes" id="UP001152836"/>
    </source>
</evidence>
<evidence type="ECO:0000256" key="2">
    <source>
        <dbReference type="ARBA" id="ARBA00006403"/>
    </source>
</evidence>
<sequence length="145" mass="15793">MDLVVFSCTAGSSNVPVFLTKLWTLMSDLDTDALICWSLSQFAKKVLSKYFKHNNMASFVLQLNMYGFRKGMTEFQHPCFLCGQGQLLENIKRKVTSVPVGGSGQPAAEACPAAKSCQQAHSVPDHTDAVKPDSGSEEKDASDVE</sequence>
<evidence type="ECO:0000256" key="6">
    <source>
        <dbReference type="ARBA" id="ARBA00023163"/>
    </source>
</evidence>